<reference evidence="2" key="3">
    <citation type="submission" date="2025-08" db="UniProtKB">
        <authorList>
            <consortium name="Ensembl"/>
        </authorList>
    </citation>
    <scope>IDENTIFICATION</scope>
    <source>
        <strain evidence="2">C57BL/6J</strain>
    </source>
</reference>
<dbReference type="PANTHER" id="PTHR33862:SF3">
    <property type="entry name" value="OROFACIAL CLEFT 1 CANDIDATE GENE 1 PROTEIN"/>
    <property type="match status" value="1"/>
</dbReference>
<keyword evidence="4" id="KW-1185">Reference proteome</keyword>
<dbReference type="GeneTree" id="ENSGT00940000163681"/>
<feature type="compositionally biased region" description="Basic and acidic residues" evidence="1">
    <location>
        <begin position="107"/>
        <end position="138"/>
    </location>
</feature>
<evidence type="ECO:0000313" key="3">
    <source>
        <dbReference type="MGI" id="MGI:2658851"/>
    </source>
</evidence>
<accession>A0A286YCJ1</accession>
<sequence length="186" mass="20833">MDKEKFQQKAVKQTKQKKSTSAEFLMVKEYTDATEGAGNPGFNMSSPELPAHQTPQEKVVRHDMLDHTLATHQQKSRLPASAGPKGNEYSRNYFDPLTEEEINSRQCRMEVSRQDGRSKVETLDQESPRRSTESLDTCKEDEEDAPGYTEDSERQAQRGAVLLAGSSSGQSSESAVHCRRESLHKG</sequence>
<dbReference type="PANTHER" id="PTHR33862">
    <property type="entry name" value="OROFACIAL CLEFT 1 CANDIDATE GENE 1 PROTEIN"/>
    <property type="match status" value="1"/>
</dbReference>
<dbReference type="AGR" id="MGI:2658851"/>
<evidence type="ECO:0000313" key="2">
    <source>
        <dbReference type="Ensembl" id="ENSMUSP00000153016.2"/>
    </source>
</evidence>
<gene>
    <name evidence="2 3" type="primary">Ofcc1</name>
</gene>
<dbReference type="OrthoDB" id="347244at2759"/>
<dbReference type="MGI" id="MGI:2658851">
    <property type="gene designation" value="Ofcc1"/>
</dbReference>
<dbReference type="AlphaFoldDB" id="A0A286YCJ1"/>
<dbReference type="Ensembl" id="ENSMUST00000224909.2">
    <property type="protein sequence ID" value="ENSMUSP00000153016.2"/>
    <property type="gene ID" value="ENSMUSG00000047094.10"/>
</dbReference>
<dbReference type="Proteomes" id="UP000000589">
    <property type="component" value="Chromosome 13"/>
</dbReference>
<reference evidence="2" key="4">
    <citation type="submission" date="2025-09" db="UniProtKB">
        <authorList>
            <consortium name="Ensembl"/>
        </authorList>
    </citation>
    <scope>IDENTIFICATION</scope>
    <source>
        <strain evidence="2">C57BL/6J</strain>
    </source>
</reference>
<protein>
    <submittedName>
        <fullName evidence="2">Orofacial cleft 1 candidate 1</fullName>
    </submittedName>
</protein>
<feature type="compositionally biased region" description="Low complexity" evidence="1">
    <location>
        <begin position="159"/>
        <end position="175"/>
    </location>
</feature>
<proteinExistence type="predicted"/>
<reference evidence="2 4" key="1">
    <citation type="journal article" date="2009" name="PLoS Biol.">
        <title>Lineage-specific biology revealed by a finished genome assembly of the mouse.</title>
        <authorList>
            <consortium name="Mouse Genome Sequencing Consortium"/>
            <person name="Church D.M."/>
            <person name="Goodstadt L."/>
            <person name="Hillier L.W."/>
            <person name="Zody M.C."/>
            <person name="Goldstein S."/>
            <person name="She X."/>
            <person name="Bult C.J."/>
            <person name="Agarwala R."/>
            <person name="Cherry J.L."/>
            <person name="DiCuccio M."/>
            <person name="Hlavina W."/>
            <person name="Kapustin Y."/>
            <person name="Meric P."/>
            <person name="Maglott D."/>
            <person name="Birtle Z."/>
            <person name="Marques A.C."/>
            <person name="Graves T."/>
            <person name="Zhou S."/>
            <person name="Teague B."/>
            <person name="Potamousis K."/>
            <person name="Churas C."/>
            <person name="Place M."/>
            <person name="Herschleb J."/>
            <person name="Runnheim R."/>
            <person name="Forrest D."/>
            <person name="Amos-Landgraf J."/>
            <person name="Schwartz D.C."/>
            <person name="Cheng Z."/>
            <person name="Lindblad-Toh K."/>
            <person name="Eichler E.E."/>
            <person name="Ponting C.P."/>
        </authorList>
    </citation>
    <scope>NUCLEOTIDE SEQUENCE [LARGE SCALE GENOMIC DNA]</scope>
    <source>
        <strain evidence="2 4">C57BL/6J</strain>
    </source>
</reference>
<dbReference type="Pfam" id="PF15680">
    <property type="entry name" value="OFCC1"/>
    <property type="match status" value="1"/>
</dbReference>
<dbReference type="ExpressionAtlas" id="A0A286YCJ1">
    <property type="expression patterns" value="baseline and differential"/>
</dbReference>
<evidence type="ECO:0000313" key="4">
    <source>
        <dbReference type="Proteomes" id="UP000000589"/>
    </source>
</evidence>
<evidence type="ECO:0000256" key="1">
    <source>
        <dbReference type="SAM" id="MobiDB-lite"/>
    </source>
</evidence>
<organism evidence="2 4">
    <name type="scientific">Mus musculus</name>
    <name type="common">Mouse</name>
    <dbReference type="NCBI Taxonomy" id="10090"/>
    <lineage>
        <taxon>Eukaryota</taxon>
        <taxon>Metazoa</taxon>
        <taxon>Chordata</taxon>
        <taxon>Craniata</taxon>
        <taxon>Vertebrata</taxon>
        <taxon>Euteleostomi</taxon>
        <taxon>Mammalia</taxon>
        <taxon>Eutheria</taxon>
        <taxon>Euarchontoglires</taxon>
        <taxon>Glires</taxon>
        <taxon>Rodentia</taxon>
        <taxon>Myomorpha</taxon>
        <taxon>Muroidea</taxon>
        <taxon>Muridae</taxon>
        <taxon>Murinae</taxon>
        <taxon>Mus</taxon>
        <taxon>Mus</taxon>
    </lineage>
</organism>
<feature type="region of interest" description="Disordered" evidence="1">
    <location>
        <begin position="1"/>
        <end position="186"/>
    </location>
</feature>
<feature type="compositionally biased region" description="Basic and acidic residues" evidence="1">
    <location>
        <begin position="176"/>
        <end position="186"/>
    </location>
</feature>
<dbReference type="InterPro" id="IPR031390">
    <property type="entry name" value="OFCC1"/>
</dbReference>
<reference evidence="2 4" key="2">
    <citation type="journal article" date="2011" name="PLoS Biol.">
        <title>Modernizing reference genome assemblies.</title>
        <authorList>
            <person name="Church D.M."/>
            <person name="Schneider V.A."/>
            <person name="Graves T."/>
            <person name="Auger K."/>
            <person name="Cunningham F."/>
            <person name="Bouk N."/>
            <person name="Chen H.C."/>
            <person name="Agarwala R."/>
            <person name="McLaren W.M."/>
            <person name="Ritchie G.R."/>
            <person name="Albracht D."/>
            <person name="Kremitzki M."/>
            <person name="Rock S."/>
            <person name="Kotkiewicz H."/>
            <person name="Kremitzki C."/>
            <person name="Wollam A."/>
            <person name="Trani L."/>
            <person name="Fulton L."/>
            <person name="Fulton R."/>
            <person name="Matthews L."/>
            <person name="Whitehead S."/>
            <person name="Chow W."/>
            <person name="Torrance J."/>
            <person name="Dunn M."/>
            <person name="Harden G."/>
            <person name="Threadgold G."/>
            <person name="Wood J."/>
            <person name="Collins J."/>
            <person name="Heath P."/>
            <person name="Griffiths G."/>
            <person name="Pelan S."/>
            <person name="Grafham D."/>
            <person name="Eichler E.E."/>
            <person name="Weinstock G."/>
            <person name="Mardis E.R."/>
            <person name="Wilson R.K."/>
            <person name="Howe K."/>
            <person name="Flicek P."/>
            <person name="Hubbard T."/>
        </authorList>
    </citation>
    <scope>NUCLEOTIDE SEQUENCE [LARGE SCALE GENOMIC DNA]</scope>
    <source>
        <strain evidence="2 4">C57BL/6J</strain>
    </source>
</reference>
<name>A0A286YCJ1_MOUSE</name>
<dbReference type="VEuPathDB" id="HostDB:ENSMUSG00000047094"/>
<dbReference type="Bgee" id="ENSMUSG00000047094">
    <property type="expression patterns" value="Expressed in cartilage element and 64 other cell types or tissues"/>
</dbReference>